<dbReference type="PROSITE" id="PS51257">
    <property type="entry name" value="PROKAR_LIPOPROTEIN"/>
    <property type="match status" value="1"/>
</dbReference>
<feature type="transmembrane region" description="Helical" evidence="9">
    <location>
        <begin position="95"/>
        <end position="114"/>
    </location>
</feature>
<evidence type="ECO:0000313" key="12">
    <source>
        <dbReference type="Proteomes" id="UP000501891"/>
    </source>
</evidence>
<dbReference type="Proteomes" id="UP000501891">
    <property type="component" value="Chromosome"/>
</dbReference>
<feature type="transmembrane region" description="Helical" evidence="9">
    <location>
        <begin position="120"/>
        <end position="140"/>
    </location>
</feature>
<feature type="transmembrane region" description="Helical" evidence="9">
    <location>
        <begin position="359"/>
        <end position="383"/>
    </location>
</feature>
<reference evidence="11" key="1">
    <citation type="submission" date="2020-04" db="EMBL/GenBank/DDBJ databases">
        <title>A desert anoxygenic phototrophic bacterium fixes CO2 using RubisCO under aerobic conditions.</title>
        <authorList>
            <person name="Tang K."/>
        </authorList>
    </citation>
    <scope>NUCLEOTIDE SEQUENCE [LARGE SCALE GENOMIC DNA]</scope>
    <source>
        <strain evidence="11">MIMtkB3</strain>
    </source>
</reference>
<evidence type="ECO:0000256" key="2">
    <source>
        <dbReference type="ARBA" id="ARBA00022475"/>
    </source>
</evidence>
<proteinExistence type="predicted"/>
<dbReference type="InterPro" id="IPR050297">
    <property type="entry name" value="LipidA_mod_glycosyltrf_83"/>
</dbReference>
<keyword evidence="12" id="KW-1185">Reference proteome</keyword>
<dbReference type="GO" id="GO:0016763">
    <property type="term" value="F:pentosyltransferase activity"/>
    <property type="evidence" value="ECO:0007669"/>
    <property type="project" value="TreeGrafter"/>
</dbReference>
<feature type="region of interest" description="Disordered" evidence="8">
    <location>
        <begin position="500"/>
        <end position="521"/>
    </location>
</feature>
<dbReference type="GO" id="GO:0010041">
    <property type="term" value="P:response to iron(III) ion"/>
    <property type="evidence" value="ECO:0007669"/>
    <property type="project" value="TreeGrafter"/>
</dbReference>
<evidence type="ECO:0000256" key="4">
    <source>
        <dbReference type="ARBA" id="ARBA00022679"/>
    </source>
</evidence>
<dbReference type="Pfam" id="PF13231">
    <property type="entry name" value="PMT_2"/>
    <property type="match status" value="1"/>
</dbReference>
<feature type="transmembrane region" description="Helical" evidence="9">
    <location>
        <begin position="226"/>
        <end position="244"/>
    </location>
</feature>
<protein>
    <recommendedName>
        <fullName evidence="10">Glycosyltransferase RgtA/B/C/D-like domain-containing protein</fullName>
    </recommendedName>
</protein>
<keyword evidence="5 9" id="KW-0812">Transmembrane</keyword>
<dbReference type="PANTHER" id="PTHR33908:SF3">
    <property type="entry name" value="UNDECAPRENYL PHOSPHATE-ALPHA-4-AMINO-4-DEOXY-L-ARABINOSE ARABINOSYL TRANSFERASE"/>
    <property type="match status" value="1"/>
</dbReference>
<dbReference type="InterPro" id="IPR038731">
    <property type="entry name" value="RgtA/B/C-like"/>
</dbReference>
<dbReference type="KEGG" id="acru:HHL28_04070"/>
<keyword evidence="7 9" id="KW-0472">Membrane</keyword>
<comment type="subcellular location">
    <subcellularLocation>
        <location evidence="1">Cell membrane</location>
        <topology evidence="1">Multi-pass membrane protein</topology>
    </subcellularLocation>
</comment>
<accession>A0A858R4N8</accession>
<keyword evidence="4" id="KW-0808">Transferase</keyword>
<feature type="domain" description="Glycosyltransferase RgtA/B/C/D-like" evidence="10">
    <location>
        <begin position="69"/>
        <end position="165"/>
    </location>
</feature>
<keyword evidence="6 9" id="KW-1133">Transmembrane helix</keyword>
<feature type="transmembrane region" description="Helical" evidence="9">
    <location>
        <begin position="14"/>
        <end position="34"/>
    </location>
</feature>
<evidence type="ECO:0000256" key="5">
    <source>
        <dbReference type="ARBA" id="ARBA00022692"/>
    </source>
</evidence>
<sequence>MTHAPHRLTRLTPIHWALLVLVSLACFLPGFATIPPFDRMRAAMPRPATRCWKPETFVDIRYQEEARHKKPVGIYWMQAASVSLLTGGAEHGAIWMYRIPSLLGAIAAVLLTAWTASRLFGATVGLAAGLAMACTVILGVEARMAKTDAVLLATIVAAQGVLARIYLDREKPIPPPLAWCWPSGSPWASASWSRARSSSWSPAAPSWPCWRWSGGADWLRRLRPGIGIPVMLAVVLPWLVAIGIQTQGAFFQLRHWARVPRQGRHGAGEPWRPARLLPRHLLADLLALVAAGGVGAALDLAQPVGAGGALLPRLDHPDLAGLRGGGDQASHYRRHLPRHRRPDRRRRRWTGTRPGGAQAWLLALAGFLYMAVTLAFAAIIAGFPYQLTGSVLPLALLGGAVIPLHGGGRAGAGNGAGAQPPAAGRRCRRHPDLCRRPRRGVLAEPDPCGSARRSRRWWTSTSPARTPCWRAAGYTEPSMVFLVGPRPASATGAMVATTWPQPRLRPWPGDHGGGGNPVPADPVRQGPVPRQVAELQGFNYSRGKPATLRFYTLGACVVGRISEA</sequence>
<feature type="region of interest" description="Disordered" evidence="8">
    <location>
        <begin position="327"/>
        <end position="352"/>
    </location>
</feature>
<evidence type="ECO:0000256" key="1">
    <source>
        <dbReference type="ARBA" id="ARBA00004651"/>
    </source>
</evidence>
<feature type="compositionally biased region" description="Basic residues" evidence="8">
    <location>
        <begin position="331"/>
        <end position="350"/>
    </location>
</feature>
<evidence type="ECO:0000256" key="9">
    <source>
        <dbReference type="SAM" id="Phobius"/>
    </source>
</evidence>
<evidence type="ECO:0000256" key="8">
    <source>
        <dbReference type="SAM" id="MobiDB-lite"/>
    </source>
</evidence>
<keyword evidence="3" id="KW-0328">Glycosyltransferase</keyword>
<dbReference type="GO" id="GO:0005886">
    <property type="term" value="C:plasma membrane"/>
    <property type="evidence" value="ECO:0007669"/>
    <property type="project" value="UniProtKB-SubCell"/>
</dbReference>
<gene>
    <name evidence="11" type="ORF">HHL28_04070</name>
</gene>
<name>A0A858R4N8_9PROT</name>
<evidence type="ECO:0000256" key="6">
    <source>
        <dbReference type="ARBA" id="ARBA00022989"/>
    </source>
</evidence>
<dbReference type="PANTHER" id="PTHR33908">
    <property type="entry name" value="MANNOSYLTRANSFERASE YKCB-RELATED"/>
    <property type="match status" value="1"/>
</dbReference>
<dbReference type="GO" id="GO:0009103">
    <property type="term" value="P:lipopolysaccharide biosynthetic process"/>
    <property type="evidence" value="ECO:0007669"/>
    <property type="project" value="TreeGrafter"/>
</dbReference>
<evidence type="ECO:0000313" key="11">
    <source>
        <dbReference type="EMBL" id="QJE72380.1"/>
    </source>
</evidence>
<evidence type="ECO:0000259" key="10">
    <source>
        <dbReference type="Pfam" id="PF13231"/>
    </source>
</evidence>
<keyword evidence="2" id="KW-1003">Cell membrane</keyword>
<evidence type="ECO:0000256" key="3">
    <source>
        <dbReference type="ARBA" id="ARBA00022676"/>
    </source>
</evidence>
<organism evidence="11 12">
    <name type="scientific">Aerophototrophica crusticola</name>
    <dbReference type="NCBI Taxonomy" id="1709002"/>
    <lineage>
        <taxon>Bacteria</taxon>
        <taxon>Pseudomonadati</taxon>
        <taxon>Pseudomonadota</taxon>
        <taxon>Alphaproteobacteria</taxon>
        <taxon>Rhodospirillales</taxon>
        <taxon>Rhodospirillaceae</taxon>
        <taxon>Aerophototrophica</taxon>
    </lineage>
</organism>
<dbReference type="AlphaFoldDB" id="A0A858R4N8"/>
<dbReference type="EMBL" id="CP051775">
    <property type="protein sequence ID" value="QJE72380.1"/>
    <property type="molecule type" value="Genomic_DNA"/>
</dbReference>
<evidence type="ECO:0000256" key="7">
    <source>
        <dbReference type="ARBA" id="ARBA00023136"/>
    </source>
</evidence>
<feature type="transmembrane region" description="Helical" evidence="9">
    <location>
        <begin position="149"/>
        <end position="167"/>
    </location>
</feature>